<sequence length="124" mass="14210">MQLARSSAKRRLKEPKMKRVCTVLTGNTLNLHKEFLKCLRERGQLTEVQNVEECDVILVFCPISFWAENDINAALQKIPDDKAAILAVMHHTFDPNYTVPESSRHVTRSDVATVDLLFHETRGY</sequence>
<name>A0A9D3TAX1_MEGAT</name>
<evidence type="ECO:0000313" key="1">
    <source>
        <dbReference type="EMBL" id="KAG7470118.1"/>
    </source>
</evidence>
<gene>
    <name evidence="1" type="ORF">MATL_G00136300</name>
</gene>
<proteinExistence type="predicted"/>
<reference evidence="1" key="1">
    <citation type="submission" date="2021-01" db="EMBL/GenBank/DDBJ databases">
        <authorList>
            <person name="Zahm M."/>
            <person name="Roques C."/>
            <person name="Cabau C."/>
            <person name="Klopp C."/>
            <person name="Donnadieu C."/>
            <person name="Jouanno E."/>
            <person name="Lampietro C."/>
            <person name="Louis A."/>
            <person name="Herpin A."/>
            <person name="Echchiki A."/>
            <person name="Berthelot C."/>
            <person name="Parey E."/>
            <person name="Roest-Crollius H."/>
            <person name="Braasch I."/>
            <person name="Postlethwait J."/>
            <person name="Bobe J."/>
            <person name="Montfort J."/>
            <person name="Bouchez O."/>
            <person name="Begum T."/>
            <person name="Mejri S."/>
            <person name="Adams A."/>
            <person name="Chen W.-J."/>
            <person name="Guiguen Y."/>
        </authorList>
    </citation>
    <scope>NUCLEOTIDE SEQUENCE</scope>
    <source>
        <strain evidence="1">YG-15Mar2019-1</strain>
        <tissue evidence="1">Brain</tissue>
    </source>
</reference>
<protein>
    <submittedName>
        <fullName evidence="1">Uncharacterized protein</fullName>
    </submittedName>
</protein>
<dbReference type="Proteomes" id="UP001046870">
    <property type="component" value="Chromosome 10"/>
</dbReference>
<accession>A0A9D3TAX1</accession>
<keyword evidence="2" id="KW-1185">Reference proteome</keyword>
<dbReference type="AlphaFoldDB" id="A0A9D3TAX1"/>
<dbReference type="OrthoDB" id="8446971at2759"/>
<organism evidence="1 2">
    <name type="scientific">Megalops atlanticus</name>
    <name type="common">Tarpon</name>
    <name type="synonym">Clupea gigantea</name>
    <dbReference type="NCBI Taxonomy" id="7932"/>
    <lineage>
        <taxon>Eukaryota</taxon>
        <taxon>Metazoa</taxon>
        <taxon>Chordata</taxon>
        <taxon>Craniata</taxon>
        <taxon>Vertebrata</taxon>
        <taxon>Euteleostomi</taxon>
        <taxon>Actinopterygii</taxon>
        <taxon>Neopterygii</taxon>
        <taxon>Teleostei</taxon>
        <taxon>Elopiformes</taxon>
        <taxon>Megalopidae</taxon>
        <taxon>Megalops</taxon>
    </lineage>
</organism>
<dbReference type="EMBL" id="JAFDVH010000010">
    <property type="protein sequence ID" value="KAG7470118.1"/>
    <property type="molecule type" value="Genomic_DNA"/>
</dbReference>
<comment type="caution">
    <text evidence="1">The sequence shown here is derived from an EMBL/GenBank/DDBJ whole genome shotgun (WGS) entry which is preliminary data.</text>
</comment>
<dbReference type="PANTHER" id="PTHR34488:SF1">
    <property type="entry name" value="SI:CH211-245H14.1-RELATED"/>
    <property type="match status" value="1"/>
</dbReference>
<evidence type="ECO:0000313" key="2">
    <source>
        <dbReference type="Proteomes" id="UP001046870"/>
    </source>
</evidence>
<dbReference type="PANTHER" id="PTHR34488">
    <property type="entry name" value="SI:CH211-245H14.1-RELATED"/>
    <property type="match status" value="1"/>
</dbReference>